<dbReference type="InterPro" id="IPR006561">
    <property type="entry name" value="DZF_dom"/>
</dbReference>
<dbReference type="Ensembl" id="ENSEBUT00000003488.1">
    <property type="protein sequence ID" value="ENSEBUP00000003124.1"/>
    <property type="gene ID" value="ENSEBUG00000002304.1"/>
</dbReference>
<dbReference type="Pfam" id="PF07528">
    <property type="entry name" value="DZF_N"/>
    <property type="match status" value="1"/>
</dbReference>
<evidence type="ECO:0000259" key="1">
    <source>
        <dbReference type="PROSITE" id="PS51703"/>
    </source>
</evidence>
<reference evidence="2" key="2">
    <citation type="submission" date="2025-09" db="UniProtKB">
        <authorList>
            <consortium name="Ensembl"/>
        </authorList>
    </citation>
    <scope>IDENTIFICATION</scope>
</reference>
<dbReference type="InterPro" id="IPR049401">
    <property type="entry name" value="DZF_dom_N"/>
</dbReference>
<reference evidence="2" key="1">
    <citation type="submission" date="2025-08" db="UniProtKB">
        <authorList>
            <consortium name="Ensembl"/>
        </authorList>
    </citation>
    <scope>IDENTIFICATION</scope>
</reference>
<feature type="domain" description="DZF" evidence="1">
    <location>
        <begin position="1"/>
        <end position="172"/>
    </location>
</feature>
<sequence length="172" mass="18974">MAIRPQKMELRTVLRVVWHTEHALKLVCNHLAEWRGNTTDGEDSSQCSEGGEGKRVVFGVMRVGLLAKRLLLHGDLSVRLVLLCTVKPTPALLQRIASELPARLAALSEETYEVRQHVEEAEVIITSNSDPKTRVSVTLTSPLMEDVTMVTEDLLNGPKYQQAAGLGTHQAV</sequence>
<dbReference type="Gene3D" id="3.30.460.10">
    <property type="entry name" value="Beta Polymerase, domain 2"/>
    <property type="match status" value="1"/>
</dbReference>
<proteinExistence type="predicted"/>
<accession>A0A8C4N6H5</accession>
<organism evidence="2 3">
    <name type="scientific">Eptatretus burgeri</name>
    <name type="common">Inshore hagfish</name>
    <dbReference type="NCBI Taxonomy" id="7764"/>
    <lineage>
        <taxon>Eukaryota</taxon>
        <taxon>Metazoa</taxon>
        <taxon>Chordata</taxon>
        <taxon>Craniata</taxon>
        <taxon>Vertebrata</taxon>
        <taxon>Cyclostomata</taxon>
        <taxon>Myxini</taxon>
        <taxon>Myxiniformes</taxon>
        <taxon>Myxinidae</taxon>
        <taxon>Eptatretinae</taxon>
        <taxon>Eptatretus</taxon>
    </lineage>
</organism>
<dbReference type="PANTHER" id="PTHR45762:SF3">
    <property type="entry name" value="ZINC-FINGER PROTEIN AT 72D, ISOFORM B"/>
    <property type="match status" value="1"/>
</dbReference>
<dbReference type="PANTHER" id="PTHR45762">
    <property type="entry name" value="ZINC FINGER RNA-BINDING PROTEIN"/>
    <property type="match status" value="1"/>
</dbReference>
<dbReference type="GeneTree" id="ENSGT00940000162148"/>
<dbReference type="GO" id="GO:0071011">
    <property type="term" value="C:precatalytic spliceosome"/>
    <property type="evidence" value="ECO:0007669"/>
    <property type="project" value="TreeGrafter"/>
</dbReference>
<dbReference type="GO" id="GO:0003727">
    <property type="term" value="F:single-stranded RNA binding"/>
    <property type="evidence" value="ECO:0007669"/>
    <property type="project" value="TreeGrafter"/>
</dbReference>
<keyword evidence="3" id="KW-1185">Reference proteome</keyword>
<protein>
    <recommendedName>
        <fullName evidence="1">DZF domain-containing protein</fullName>
    </recommendedName>
</protein>
<dbReference type="AlphaFoldDB" id="A0A8C4N6H5"/>
<name>A0A8C4N6H5_EPTBU</name>
<evidence type="ECO:0000313" key="3">
    <source>
        <dbReference type="Proteomes" id="UP000694388"/>
    </source>
</evidence>
<dbReference type="PROSITE" id="PS51703">
    <property type="entry name" value="DZF"/>
    <property type="match status" value="1"/>
</dbReference>
<dbReference type="Proteomes" id="UP000694388">
    <property type="component" value="Unplaced"/>
</dbReference>
<evidence type="ECO:0000313" key="2">
    <source>
        <dbReference type="Ensembl" id="ENSEBUP00000003124.1"/>
    </source>
</evidence>
<dbReference type="GO" id="GO:0003725">
    <property type="term" value="F:double-stranded RNA binding"/>
    <property type="evidence" value="ECO:0007669"/>
    <property type="project" value="TreeGrafter"/>
</dbReference>
<dbReference type="InterPro" id="IPR043519">
    <property type="entry name" value="NT_sf"/>
</dbReference>